<protein>
    <submittedName>
        <fullName evidence="1">Uncharacterized protein</fullName>
    </submittedName>
</protein>
<reference evidence="1" key="2">
    <citation type="submission" date="2020-09" db="EMBL/GenBank/DDBJ databases">
        <authorList>
            <person name="Sun Q."/>
            <person name="Zhou Y."/>
        </authorList>
    </citation>
    <scope>NUCLEOTIDE SEQUENCE</scope>
    <source>
        <strain evidence="1">CGMCC 1.16134</strain>
    </source>
</reference>
<keyword evidence="2" id="KW-1185">Reference proteome</keyword>
<proteinExistence type="predicted"/>
<dbReference type="EMBL" id="BMKR01000046">
    <property type="protein sequence ID" value="GGG08759.1"/>
    <property type="molecule type" value="Genomic_DNA"/>
</dbReference>
<evidence type="ECO:0000313" key="2">
    <source>
        <dbReference type="Proteomes" id="UP000637643"/>
    </source>
</evidence>
<organism evidence="1 2">
    <name type="scientific">Paenibacillus albidus</name>
    <dbReference type="NCBI Taxonomy" id="2041023"/>
    <lineage>
        <taxon>Bacteria</taxon>
        <taxon>Bacillati</taxon>
        <taxon>Bacillota</taxon>
        <taxon>Bacilli</taxon>
        <taxon>Bacillales</taxon>
        <taxon>Paenibacillaceae</taxon>
        <taxon>Paenibacillus</taxon>
    </lineage>
</organism>
<name>A0A917FU17_9BACL</name>
<reference evidence="1" key="1">
    <citation type="journal article" date="2014" name="Int. J. Syst. Evol. Microbiol.">
        <title>Complete genome sequence of Corynebacterium casei LMG S-19264T (=DSM 44701T), isolated from a smear-ripened cheese.</title>
        <authorList>
            <consortium name="US DOE Joint Genome Institute (JGI-PGF)"/>
            <person name="Walter F."/>
            <person name="Albersmeier A."/>
            <person name="Kalinowski J."/>
            <person name="Ruckert C."/>
        </authorList>
    </citation>
    <scope>NUCLEOTIDE SEQUENCE</scope>
    <source>
        <strain evidence="1">CGMCC 1.16134</strain>
    </source>
</reference>
<evidence type="ECO:0000313" key="1">
    <source>
        <dbReference type="EMBL" id="GGG08759.1"/>
    </source>
</evidence>
<accession>A0A917FU17</accession>
<comment type="caution">
    <text evidence="1">The sequence shown here is derived from an EMBL/GenBank/DDBJ whole genome shotgun (WGS) entry which is preliminary data.</text>
</comment>
<dbReference type="Proteomes" id="UP000637643">
    <property type="component" value="Unassembled WGS sequence"/>
</dbReference>
<gene>
    <name evidence="1" type="ORF">GCM10010912_61660</name>
</gene>
<sequence length="236" mass="27877">MIENLTEAKSHNNTLSEPLPFLSEQERNCFYKIANSIQIPGERSKAHPLISTYKIIVSEWNKSEPFLAGVISDQSLPRVYRILGALIQGLEKLGCTVTNKLTFIIRNEEIPLEIYELQDKAEHITTKQEEAELRRYEEERKRYAWASKPNIRKYDYMFNGRLCIKVGQKSFRDHKAANVENQLGELFIEMYKVSELLRKERKAREAERRKREEAEILRLEHRKCYEMEVERTIVPT</sequence>
<dbReference type="AlphaFoldDB" id="A0A917FU17"/>